<organism evidence="1 2">
    <name type="scientific">Racocetra persica</name>
    <dbReference type="NCBI Taxonomy" id="160502"/>
    <lineage>
        <taxon>Eukaryota</taxon>
        <taxon>Fungi</taxon>
        <taxon>Fungi incertae sedis</taxon>
        <taxon>Mucoromycota</taxon>
        <taxon>Glomeromycotina</taxon>
        <taxon>Glomeromycetes</taxon>
        <taxon>Diversisporales</taxon>
        <taxon>Gigasporaceae</taxon>
        <taxon>Racocetra</taxon>
    </lineage>
</organism>
<protein>
    <submittedName>
        <fullName evidence="1">12496_t:CDS:1</fullName>
    </submittedName>
</protein>
<proteinExistence type="predicted"/>
<dbReference type="Proteomes" id="UP000789920">
    <property type="component" value="Unassembled WGS sequence"/>
</dbReference>
<keyword evidence="2" id="KW-1185">Reference proteome</keyword>
<feature type="non-terminal residue" evidence="1">
    <location>
        <position position="1"/>
    </location>
</feature>
<evidence type="ECO:0000313" key="2">
    <source>
        <dbReference type="Proteomes" id="UP000789920"/>
    </source>
</evidence>
<dbReference type="EMBL" id="CAJVQC010072574">
    <property type="protein sequence ID" value="CAG8811590.1"/>
    <property type="molecule type" value="Genomic_DNA"/>
</dbReference>
<evidence type="ECO:0000313" key="1">
    <source>
        <dbReference type="EMBL" id="CAG8811590.1"/>
    </source>
</evidence>
<reference evidence="1" key="1">
    <citation type="submission" date="2021-06" db="EMBL/GenBank/DDBJ databases">
        <authorList>
            <person name="Kallberg Y."/>
            <person name="Tangrot J."/>
            <person name="Rosling A."/>
        </authorList>
    </citation>
    <scope>NUCLEOTIDE SEQUENCE</scope>
    <source>
        <strain evidence="1">MA461A</strain>
    </source>
</reference>
<gene>
    <name evidence="1" type="ORF">RPERSI_LOCUS23346</name>
</gene>
<name>A0ACA9RUA3_9GLOM</name>
<feature type="non-terminal residue" evidence="1">
    <location>
        <position position="60"/>
    </location>
</feature>
<accession>A0ACA9RUA3</accession>
<comment type="caution">
    <text evidence="1">The sequence shown here is derived from an EMBL/GenBank/DDBJ whole genome shotgun (WGS) entry which is preliminary data.</text>
</comment>
<sequence>FDVNSNSFDEFIDYNEEVFWNVQANIISYAESYEESLQDIQENIFSHAENYDQLYEEFQG</sequence>